<accession>A0ABR8R4I8</accession>
<keyword evidence="3" id="KW-0966">Cell projection</keyword>
<dbReference type="InterPro" id="IPR021136">
    <property type="entry name" value="Flagellar_hook_control-like_C"/>
</dbReference>
<dbReference type="InterPro" id="IPR038610">
    <property type="entry name" value="FliK-like_C_sf"/>
</dbReference>
<feature type="region of interest" description="Disordered" evidence="1">
    <location>
        <begin position="367"/>
        <end position="402"/>
    </location>
</feature>
<keyword evidence="4" id="KW-1185">Reference proteome</keyword>
<reference evidence="3 4" key="1">
    <citation type="submission" date="2020-08" db="EMBL/GenBank/DDBJ databases">
        <title>A Genomic Blueprint of the Chicken Gut Microbiome.</title>
        <authorList>
            <person name="Gilroy R."/>
            <person name="Ravi A."/>
            <person name="Getino M."/>
            <person name="Pursley I."/>
            <person name="Horton D.L."/>
            <person name="Alikhan N.-F."/>
            <person name="Baker D."/>
            <person name="Gharbi K."/>
            <person name="Hall N."/>
            <person name="Watson M."/>
            <person name="Adriaenssens E.M."/>
            <person name="Foster-Nyarko E."/>
            <person name="Jarju S."/>
            <person name="Secka A."/>
            <person name="Antonio M."/>
            <person name="Oren A."/>
            <person name="Chaudhuri R."/>
            <person name="La Ragione R.M."/>
            <person name="Hildebrand F."/>
            <person name="Pallen M.J."/>
        </authorList>
    </citation>
    <scope>NUCLEOTIDE SEQUENCE [LARGE SCALE GENOMIC DNA]</scope>
    <source>
        <strain evidence="3 4">Sa2BUA9</strain>
    </source>
</reference>
<dbReference type="RefSeq" id="WP_191696385.1">
    <property type="nucleotide sequence ID" value="NZ_JACSQO010000001.1"/>
</dbReference>
<evidence type="ECO:0000313" key="4">
    <source>
        <dbReference type="Proteomes" id="UP000640786"/>
    </source>
</evidence>
<dbReference type="Pfam" id="PF02120">
    <property type="entry name" value="Flg_hook"/>
    <property type="match status" value="1"/>
</dbReference>
<comment type="caution">
    <text evidence="3">The sequence shown here is derived from an EMBL/GenBank/DDBJ whole genome shotgun (WGS) entry which is preliminary data.</text>
</comment>
<evidence type="ECO:0000256" key="1">
    <source>
        <dbReference type="SAM" id="MobiDB-lite"/>
    </source>
</evidence>
<organism evidence="3 4">
    <name type="scientific">Psychrobacillus faecigallinarum</name>
    <dbReference type="NCBI Taxonomy" id="2762235"/>
    <lineage>
        <taxon>Bacteria</taxon>
        <taxon>Bacillati</taxon>
        <taxon>Bacillota</taxon>
        <taxon>Bacilli</taxon>
        <taxon>Bacillales</taxon>
        <taxon>Bacillaceae</taxon>
        <taxon>Psychrobacillus</taxon>
    </lineage>
</organism>
<dbReference type="EMBL" id="JACSQO010000001">
    <property type="protein sequence ID" value="MBD7942694.1"/>
    <property type="molecule type" value="Genomic_DNA"/>
</dbReference>
<dbReference type="Proteomes" id="UP000640786">
    <property type="component" value="Unassembled WGS sequence"/>
</dbReference>
<dbReference type="Gene3D" id="3.30.750.140">
    <property type="match status" value="1"/>
</dbReference>
<proteinExistence type="predicted"/>
<evidence type="ECO:0000313" key="3">
    <source>
        <dbReference type="EMBL" id="MBD7942694.1"/>
    </source>
</evidence>
<name>A0ABR8R4I8_9BACI</name>
<feature type="compositionally biased region" description="Low complexity" evidence="1">
    <location>
        <begin position="375"/>
        <end position="398"/>
    </location>
</feature>
<protein>
    <submittedName>
        <fullName evidence="3">Flagellar hook-length control protein FliK</fullName>
    </submittedName>
</protein>
<gene>
    <name evidence="3" type="ORF">H9650_01095</name>
</gene>
<keyword evidence="3" id="KW-0282">Flagellum</keyword>
<keyword evidence="3" id="KW-0969">Cilium</keyword>
<sequence length="413" mass="45543">MNIAAMVNMGNSVAEQSKPQLQAGNGQAFGNVFGQILSSQTLQLPNVSNGADKELDFIQDLLSLLDVQSIEEAQELLQANDLTVDSSSLKQLLNKLLGETDNLSELEDQKQDIWDILAVVSEQPNKLVESILLSLNGQAGANSVMANQVEAKQSVVSPVEAKQAVELLKIAQLIGNKSDLTFKQESTLFDLKQTLETLKENLMNVSLNQGKSTIPIPKAFLQQMVMNQTVVKGANTEVVTESKEITSLVQGQTTTVQTKVETVTMTLPTEKPAQSEEFLKELQKVMNRVQFGQAGGANRLVIKLYPEQLGTIRIELIQKDGILTAKMLASTALGKEMLDTHSGQLRQGLANQNIQVEKLEITQALQDTAKQQRNESFQDSSFKQQQEQEQQDSNPENQDTQTTFQEFLNEIEV</sequence>
<feature type="domain" description="Flagellar hook-length control protein-like C-terminal" evidence="2">
    <location>
        <begin position="289"/>
        <end position="366"/>
    </location>
</feature>
<evidence type="ECO:0000259" key="2">
    <source>
        <dbReference type="Pfam" id="PF02120"/>
    </source>
</evidence>
<dbReference type="CDD" id="cd17470">
    <property type="entry name" value="T3SS_Flik_C"/>
    <property type="match status" value="1"/>
</dbReference>